<reference evidence="3" key="1">
    <citation type="submission" date="2016-06" db="EMBL/GenBank/DDBJ databases">
        <title>Parallel loss of symbiosis genes in relatives of nitrogen-fixing non-legume Parasponia.</title>
        <authorList>
            <person name="Van Velzen R."/>
            <person name="Holmer R."/>
            <person name="Bu F."/>
            <person name="Rutten L."/>
            <person name="Van Zeijl A."/>
            <person name="Liu W."/>
            <person name="Santuari L."/>
            <person name="Cao Q."/>
            <person name="Sharma T."/>
            <person name="Shen D."/>
            <person name="Roswanjaya Y."/>
            <person name="Wardhani T."/>
            <person name="Kalhor M.S."/>
            <person name="Jansen J."/>
            <person name="Van den Hoogen J."/>
            <person name="Gungor B."/>
            <person name="Hartog M."/>
            <person name="Hontelez J."/>
            <person name="Verver J."/>
            <person name="Yang W.-C."/>
            <person name="Schijlen E."/>
            <person name="Repin R."/>
            <person name="Schilthuizen M."/>
            <person name="Schranz E."/>
            <person name="Heidstra R."/>
            <person name="Miyata K."/>
            <person name="Fedorova E."/>
            <person name="Kohlen W."/>
            <person name="Bisseling T."/>
            <person name="Smit S."/>
            <person name="Geurts R."/>
        </authorList>
    </citation>
    <scope>NUCLEOTIDE SEQUENCE [LARGE SCALE GENOMIC DNA]</scope>
    <source>
        <strain evidence="3">cv. WU1-14</strain>
    </source>
</reference>
<accession>A0A2P5AB24</accession>
<comment type="caution">
    <text evidence="2">The sequence shown here is derived from an EMBL/GenBank/DDBJ whole genome shotgun (WGS) entry which is preliminary data.</text>
</comment>
<evidence type="ECO:0000313" key="3">
    <source>
        <dbReference type="Proteomes" id="UP000237105"/>
    </source>
</evidence>
<feature type="transmembrane region" description="Helical" evidence="1">
    <location>
        <begin position="12"/>
        <end position="42"/>
    </location>
</feature>
<name>A0A2P5AB24_PARAD</name>
<keyword evidence="1" id="KW-0472">Membrane</keyword>
<sequence>MSRGLERVPGTVISCLFFLIKFVVSMFIKFLSFVFVFVPFFFPKSKNRKVISHILFRCFCPVILIRNPFSSCVRAFGFSFFRLKKMMLMRKRCDCLFFFFCPSKRMMLV</sequence>
<evidence type="ECO:0000256" key="1">
    <source>
        <dbReference type="SAM" id="Phobius"/>
    </source>
</evidence>
<evidence type="ECO:0008006" key="4">
    <source>
        <dbReference type="Google" id="ProtNLM"/>
    </source>
</evidence>
<dbReference type="Proteomes" id="UP000237105">
    <property type="component" value="Unassembled WGS sequence"/>
</dbReference>
<keyword evidence="1" id="KW-0812">Transmembrane</keyword>
<proteinExistence type="predicted"/>
<organism evidence="2 3">
    <name type="scientific">Parasponia andersonii</name>
    <name type="common">Sponia andersonii</name>
    <dbReference type="NCBI Taxonomy" id="3476"/>
    <lineage>
        <taxon>Eukaryota</taxon>
        <taxon>Viridiplantae</taxon>
        <taxon>Streptophyta</taxon>
        <taxon>Embryophyta</taxon>
        <taxon>Tracheophyta</taxon>
        <taxon>Spermatophyta</taxon>
        <taxon>Magnoliopsida</taxon>
        <taxon>eudicotyledons</taxon>
        <taxon>Gunneridae</taxon>
        <taxon>Pentapetalae</taxon>
        <taxon>rosids</taxon>
        <taxon>fabids</taxon>
        <taxon>Rosales</taxon>
        <taxon>Cannabaceae</taxon>
        <taxon>Parasponia</taxon>
    </lineage>
</organism>
<keyword evidence="3" id="KW-1185">Reference proteome</keyword>
<protein>
    <recommendedName>
        <fullName evidence="4">Transmembrane protein</fullName>
    </recommendedName>
</protein>
<evidence type="ECO:0000313" key="2">
    <source>
        <dbReference type="EMBL" id="PON33746.1"/>
    </source>
</evidence>
<keyword evidence="1" id="KW-1133">Transmembrane helix</keyword>
<dbReference type="AlphaFoldDB" id="A0A2P5AB24"/>
<feature type="transmembrane region" description="Helical" evidence="1">
    <location>
        <begin position="54"/>
        <end position="81"/>
    </location>
</feature>
<dbReference type="EMBL" id="JXTB01000707">
    <property type="protein sequence ID" value="PON33746.1"/>
    <property type="molecule type" value="Genomic_DNA"/>
</dbReference>
<gene>
    <name evidence="2" type="ORF">PanWU01x14_350180</name>
</gene>